<dbReference type="RefSeq" id="WP_119838885.1">
    <property type="nucleotide sequence ID" value="NZ_CP060436.1"/>
</dbReference>
<feature type="compositionally biased region" description="Basic and acidic residues" evidence="4">
    <location>
        <begin position="1"/>
        <end position="10"/>
    </location>
</feature>
<organism evidence="5 6">
    <name type="scientific">Pseudooceanicola algae</name>
    <dbReference type="NCBI Taxonomy" id="1537215"/>
    <lineage>
        <taxon>Bacteria</taxon>
        <taxon>Pseudomonadati</taxon>
        <taxon>Pseudomonadota</taxon>
        <taxon>Alphaproteobacteria</taxon>
        <taxon>Rhodobacterales</taxon>
        <taxon>Paracoccaceae</taxon>
        <taxon>Pseudooceanicola</taxon>
    </lineage>
</organism>
<evidence type="ECO:0000256" key="4">
    <source>
        <dbReference type="SAM" id="MobiDB-lite"/>
    </source>
</evidence>
<dbReference type="OrthoDB" id="8684664at2"/>
<gene>
    <name evidence="5" type="ORF">PSAL_015780</name>
</gene>
<dbReference type="AlphaFoldDB" id="A0A418SH19"/>
<feature type="region of interest" description="Disordered" evidence="4">
    <location>
        <begin position="1"/>
        <end position="25"/>
    </location>
</feature>
<dbReference type="EMBL" id="CP060436">
    <property type="protein sequence ID" value="QPM90341.1"/>
    <property type="molecule type" value="Genomic_DNA"/>
</dbReference>
<dbReference type="GO" id="GO:0003700">
    <property type="term" value="F:DNA-binding transcription factor activity"/>
    <property type="evidence" value="ECO:0007669"/>
    <property type="project" value="InterPro"/>
</dbReference>
<evidence type="ECO:0000256" key="3">
    <source>
        <dbReference type="ARBA" id="ARBA00023163"/>
    </source>
</evidence>
<evidence type="ECO:0000256" key="1">
    <source>
        <dbReference type="ARBA" id="ARBA00023015"/>
    </source>
</evidence>
<dbReference type="SMART" id="SM00347">
    <property type="entry name" value="HTH_MARR"/>
    <property type="match status" value="1"/>
</dbReference>
<dbReference type="Pfam" id="PF12802">
    <property type="entry name" value="MarR_2"/>
    <property type="match status" value="1"/>
</dbReference>
<name>A0A418SH19_9RHOB</name>
<dbReference type="Gene3D" id="1.10.10.10">
    <property type="entry name" value="Winged helix-like DNA-binding domain superfamily/Winged helix DNA-binding domain"/>
    <property type="match status" value="1"/>
</dbReference>
<sequence length="166" mass="18852">MTDLPQEKSDPAQSDAGGKTGPERDFQKQDWPYYWITRTSARYLLAMEKRLKAAGLDVPRWRVLMTLYEDEHLSVSEISEVCIIKLNTATKIIQRMVADDLVTTRPRARDARVTEVALTPKGDARRHEAHAIAEQVFAASFGDFSVEEQVLLNAMLQRVFTSLEDV</sequence>
<accession>A0A418SH19</accession>
<dbReference type="InterPro" id="IPR036390">
    <property type="entry name" value="WH_DNA-bd_sf"/>
</dbReference>
<dbReference type="InterPro" id="IPR000835">
    <property type="entry name" value="HTH_MarR-typ"/>
</dbReference>
<dbReference type="SUPFAM" id="SSF46785">
    <property type="entry name" value="Winged helix' DNA-binding domain"/>
    <property type="match status" value="1"/>
</dbReference>
<reference evidence="5 6" key="1">
    <citation type="submission" date="2020-08" db="EMBL/GenBank/DDBJ databases">
        <title>Genome sequence of Rhodobacteraceae bacterium Lw-13e.</title>
        <authorList>
            <person name="Poehlein A."/>
            <person name="Wolter L."/>
            <person name="Daniel R."/>
            <person name="Brinkhoff T."/>
        </authorList>
    </citation>
    <scope>NUCLEOTIDE SEQUENCE [LARGE SCALE GENOMIC DNA]</scope>
    <source>
        <strain evidence="5 6">Lw-13e</strain>
    </source>
</reference>
<protein>
    <submittedName>
        <fullName evidence="5">Uncharacterized protein</fullName>
    </submittedName>
</protein>
<dbReference type="InterPro" id="IPR036388">
    <property type="entry name" value="WH-like_DNA-bd_sf"/>
</dbReference>
<evidence type="ECO:0000313" key="5">
    <source>
        <dbReference type="EMBL" id="QPM90341.1"/>
    </source>
</evidence>
<keyword evidence="6" id="KW-1185">Reference proteome</keyword>
<keyword evidence="2" id="KW-0238">DNA-binding</keyword>
<dbReference type="GO" id="GO:0003677">
    <property type="term" value="F:DNA binding"/>
    <property type="evidence" value="ECO:0007669"/>
    <property type="project" value="UniProtKB-KW"/>
</dbReference>
<dbReference type="Proteomes" id="UP000283786">
    <property type="component" value="Chromosome"/>
</dbReference>
<dbReference type="PROSITE" id="PS50995">
    <property type="entry name" value="HTH_MARR_2"/>
    <property type="match status" value="1"/>
</dbReference>
<evidence type="ECO:0000313" key="6">
    <source>
        <dbReference type="Proteomes" id="UP000283786"/>
    </source>
</evidence>
<evidence type="ECO:0000256" key="2">
    <source>
        <dbReference type="ARBA" id="ARBA00023125"/>
    </source>
</evidence>
<keyword evidence="3" id="KW-0804">Transcription</keyword>
<keyword evidence="1" id="KW-0805">Transcription regulation</keyword>
<dbReference type="PANTHER" id="PTHR42756:SF1">
    <property type="entry name" value="TRANSCRIPTIONAL REPRESSOR OF EMRAB OPERON"/>
    <property type="match status" value="1"/>
</dbReference>
<proteinExistence type="predicted"/>
<dbReference type="PANTHER" id="PTHR42756">
    <property type="entry name" value="TRANSCRIPTIONAL REGULATOR, MARR"/>
    <property type="match status" value="1"/>
</dbReference>
<dbReference type="KEGG" id="palw:PSAL_015780"/>